<organism evidence="1 2">
    <name type="scientific">Natranaerobius thermophilus (strain ATCC BAA-1301 / DSM 18059 / JW/NM-WN-LF)</name>
    <dbReference type="NCBI Taxonomy" id="457570"/>
    <lineage>
        <taxon>Bacteria</taxon>
        <taxon>Bacillati</taxon>
        <taxon>Bacillota</taxon>
        <taxon>Clostridia</taxon>
        <taxon>Natranaerobiales</taxon>
        <taxon>Natranaerobiaceae</taxon>
        <taxon>Natranaerobius</taxon>
    </lineage>
</organism>
<protein>
    <submittedName>
        <fullName evidence="1">Uncharacterized protein</fullName>
    </submittedName>
</protein>
<dbReference type="RefSeq" id="WP_012448247.1">
    <property type="nucleotide sequence ID" value="NC_010718.1"/>
</dbReference>
<dbReference type="HOGENOM" id="CLU_2070590_0_0_9"/>
<dbReference type="InParanoid" id="B2A5M6"/>
<name>B2A5M6_NATTJ</name>
<accession>B2A5M6</accession>
<reference evidence="1 2" key="1">
    <citation type="submission" date="2008-04" db="EMBL/GenBank/DDBJ databases">
        <title>Complete sequence of chromosome of Natranaerobius thermophilus JW/NM-WN-LF.</title>
        <authorList>
            <consortium name="US DOE Joint Genome Institute"/>
            <person name="Copeland A."/>
            <person name="Lucas S."/>
            <person name="Lapidus A."/>
            <person name="Glavina del Rio T."/>
            <person name="Dalin E."/>
            <person name="Tice H."/>
            <person name="Bruce D."/>
            <person name="Goodwin L."/>
            <person name="Pitluck S."/>
            <person name="Chertkov O."/>
            <person name="Brettin T."/>
            <person name="Detter J.C."/>
            <person name="Han C."/>
            <person name="Kuske C.R."/>
            <person name="Schmutz J."/>
            <person name="Larimer F."/>
            <person name="Land M."/>
            <person name="Hauser L."/>
            <person name="Kyrpides N."/>
            <person name="Lykidis A."/>
            <person name="Mesbah N.M."/>
            <person name="Wiegel J."/>
        </authorList>
    </citation>
    <scope>NUCLEOTIDE SEQUENCE [LARGE SCALE GENOMIC DNA]</scope>
    <source>
        <strain evidence="2">ATCC BAA-1301 / DSM 18059 / JW/NM-WN-LF</strain>
    </source>
</reference>
<sequence length="118" mass="13773">MLFDPDVPEWTEETYIRIDGSYTYSLTSADEFSGFLEIEDKKFLLFDMEFDSTTSDSYLTKVENGATEIIGKVYYNENQEQAVGRLNGLDDNFEKNVWFTYPGEDRDNSLKLKEKLVF</sequence>
<gene>
    <name evidence="1" type="ordered locus">Nther_1808</name>
</gene>
<dbReference type="EMBL" id="CP001034">
    <property type="protein sequence ID" value="ACB85380.1"/>
    <property type="molecule type" value="Genomic_DNA"/>
</dbReference>
<dbReference type="STRING" id="457570.Nther_1808"/>
<evidence type="ECO:0000313" key="2">
    <source>
        <dbReference type="Proteomes" id="UP000001683"/>
    </source>
</evidence>
<keyword evidence="2" id="KW-1185">Reference proteome</keyword>
<dbReference type="KEGG" id="nth:Nther_1808"/>
<evidence type="ECO:0000313" key="1">
    <source>
        <dbReference type="EMBL" id="ACB85380.1"/>
    </source>
</evidence>
<proteinExistence type="predicted"/>
<dbReference type="AlphaFoldDB" id="B2A5M6"/>
<reference evidence="1 2" key="2">
    <citation type="journal article" date="2011" name="J. Bacteriol.">
        <title>Complete genome sequence of the anaerobic, halophilic alkalithermophile Natranaerobius thermophilus JW/NM-WN-LF.</title>
        <authorList>
            <person name="Zhao B."/>
            <person name="Mesbah N.M."/>
            <person name="Dalin E."/>
            <person name="Goodwin L."/>
            <person name="Nolan M."/>
            <person name="Pitluck S."/>
            <person name="Chertkov O."/>
            <person name="Brettin T.S."/>
            <person name="Han J."/>
            <person name="Larimer F.W."/>
            <person name="Land M.L."/>
            <person name="Hauser L."/>
            <person name="Kyrpides N."/>
            <person name="Wiegel J."/>
        </authorList>
    </citation>
    <scope>NUCLEOTIDE SEQUENCE [LARGE SCALE GENOMIC DNA]</scope>
    <source>
        <strain evidence="2">ATCC BAA-1301 / DSM 18059 / JW/NM-WN-LF</strain>
    </source>
</reference>
<dbReference type="Proteomes" id="UP000001683">
    <property type="component" value="Chromosome"/>
</dbReference>